<feature type="domain" description="Protein kinase" evidence="5">
    <location>
        <begin position="658"/>
        <end position="1051"/>
    </location>
</feature>
<feature type="compositionally biased region" description="Acidic residues" evidence="4">
    <location>
        <begin position="375"/>
        <end position="386"/>
    </location>
</feature>
<evidence type="ECO:0000256" key="1">
    <source>
        <dbReference type="ARBA" id="ARBA00022741"/>
    </source>
</evidence>
<dbReference type="GO" id="GO:0005524">
    <property type="term" value="F:ATP binding"/>
    <property type="evidence" value="ECO:0007669"/>
    <property type="project" value="UniProtKB-UniRule"/>
</dbReference>
<dbReference type="Pfam" id="PF08793">
    <property type="entry name" value="2C_adapt"/>
    <property type="match status" value="10"/>
</dbReference>
<dbReference type="EMBL" id="AY666015">
    <property type="protein sequence ID" value="AAV91044.1"/>
    <property type="molecule type" value="Genomic_DNA"/>
</dbReference>
<evidence type="ECO:0000313" key="6">
    <source>
        <dbReference type="EMBL" id="AAV91044.1"/>
    </source>
</evidence>
<dbReference type="InterPro" id="IPR008271">
    <property type="entry name" value="Ser/Thr_kinase_AS"/>
</dbReference>
<dbReference type="PROSITE" id="PS00108">
    <property type="entry name" value="PROTEIN_KINASE_ST"/>
    <property type="match status" value="1"/>
</dbReference>
<organism evidence="6 7">
    <name type="scientific">Grouper iridovirus</name>
    <dbReference type="NCBI Taxonomy" id="127569"/>
    <lineage>
        <taxon>Viruses</taxon>
        <taxon>Varidnaviria</taxon>
        <taxon>Bamfordvirae</taxon>
        <taxon>Nucleocytoviricota</taxon>
        <taxon>Megaviricetes</taxon>
        <taxon>Pimascovirales</taxon>
        <taxon>Pimascovirales incertae sedis</taxon>
        <taxon>Iridoviridae</taxon>
        <taxon>Alphairidovirinae</taxon>
        <taxon>Ranavirus</taxon>
        <taxon>Ranavirus epinephelus1</taxon>
        <taxon>Singapore grouper iridovirus</taxon>
    </lineage>
</organism>
<evidence type="ECO:0000256" key="2">
    <source>
        <dbReference type="ARBA" id="ARBA00022840"/>
    </source>
</evidence>
<accession>Q5GAJ9</accession>
<dbReference type="InterPro" id="IPR000719">
    <property type="entry name" value="Prot_kinase_dom"/>
</dbReference>
<gene>
    <name evidence="6" type="ORF">GIV17</name>
</gene>
<proteinExistence type="predicted"/>
<feature type="region of interest" description="Disordered" evidence="4">
    <location>
        <begin position="285"/>
        <end position="305"/>
    </location>
</feature>
<dbReference type="InterPro" id="IPR017441">
    <property type="entry name" value="Protein_kinase_ATP_BS"/>
</dbReference>
<feature type="compositionally biased region" description="Basic and acidic residues" evidence="4">
    <location>
        <begin position="94"/>
        <end position="123"/>
    </location>
</feature>
<feature type="region of interest" description="Disordered" evidence="4">
    <location>
        <begin position="94"/>
        <end position="136"/>
    </location>
</feature>
<evidence type="ECO:0000259" key="5">
    <source>
        <dbReference type="PROSITE" id="PS50011"/>
    </source>
</evidence>
<name>Q5GAJ9_9VIRU</name>
<dbReference type="PROSITE" id="PS50011">
    <property type="entry name" value="PROTEIN_KINASE_DOM"/>
    <property type="match status" value="1"/>
</dbReference>
<reference evidence="6 7" key="1">
    <citation type="journal article" date="2005" name="J. Virol.">
        <title>Complete genome sequence of the grouper iridovirus and comparison of genomic organization with those of other iridoviruses.</title>
        <authorList>
            <person name="Tsai C.T."/>
            <person name="Ting J.W."/>
            <person name="Wu M.H."/>
            <person name="Wu M.F."/>
            <person name="Guo I.C."/>
            <person name="Chang C.Y."/>
        </authorList>
    </citation>
    <scope>NUCLEOTIDE SEQUENCE [LARGE SCALE GENOMIC DNA]</scope>
</reference>
<dbReference type="GO" id="GO:0004672">
    <property type="term" value="F:protein kinase activity"/>
    <property type="evidence" value="ECO:0007669"/>
    <property type="project" value="InterPro"/>
</dbReference>
<dbReference type="Proteomes" id="UP000102282">
    <property type="component" value="Genome"/>
</dbReference>
<dbReference type="SUPFAM" id="SSF56112">
    <property type="entry name" value="Protein kinase-like (PK-like)"/>
    <property type="match status" value="1"/>
</dbReference>
<evidence type="ECO:0000313" key="7">
    <source>
        <dbReference type="Proteomes" id="UP000102282"/>
    </source>
</evidence>
<dbReference type="InterPro" id="IPR014901">
    <property type="entry name" value="2-cysteine_adaptor"/>
</dbReference>
<keyword evidence="1 3" id="KW-0547">Nucleotide-binding</keyword>
<keyword evidence="2 3" id="KW-0067">ATP-binding</keyword>
<evidence type="ECO:0000256" key="4">
    <source>
        <dbReference type="SAM" id="MobiDB-lite"/>
    </source>
</evidence>
<dbReference type="PROSITE" id="PS00107">
    <property type="entry name" value="PROTEIN_KINASE_ATP"/>
    <property type="match status" value="1"/>
</dbReference>
<dbReference type="Gene3D" id="1.10.510.10">
    <property type="entry name" value="Transferase(Phosphotransferase) domain 1"/>
    <property type="match status" value="1"/>
</dbReference>
<protein>
    <recommendedName>
        <fullName evidence="5">Protein kinase domain-containing protein</fullName>
    </recommendedName>
</protein>
<evidence type="ECO:0000256" key="3">
    <source>
        <dbReference type="PROSITE-ProRule" id="PRU10141"/>
    </source>
</evidence>
<dbReference type="SMART" id="SM00220">
    <property type="entry name" value="S_TKc"/>
    <property type="match status" value="1"/>
</dbReference>
<feature type="region of interest" description="Disordered" evidence="4">
    <location>
        <begin position="372"/>
        <end position="396"/>
    </location>
</feature>
<sequence length="1051" mass="118626">MADNLSNVCEDFHLDPSRNPRTGKLIKEGGPIYRKLMEECAEEGAVDVRPRRGRFAEMDLDEKCDEFRRDPSRNPTTGRPIKIDGPVYRKLIRECGEETEDERPRKRDMSPEEKCDEFRRDPSRNPITGKTIKVGGPVYRKLEKECSPPEDTFSEASDTDFDTDYRIKLQRKRGMSRTERCAAFDRDPTRNPITGRPIKRDGPVYRRLVEDCERDPETDDDVRMPPPRRVLDVEEKCDEFHKDPSVNPATGRPIKYGGPAFRKLLRECGDAEPRRRPLTSNEMCDEFRRDPTKNPITGRTIKTGGPVHTRLLGECADDTESEASEYAACPSRRQSMTSEEKCSAFLREPATNPSTGKSIKEGGPTYNKLMRECLDDTSTDSDDTSEPTDRRRRRVRNISTHEKCEEFLENPGINPETGKPIKHGGPVYTRLIKECAKPMRSSEVSSSSDLFPIQEPVPLTKCQKFRQNRRHNPENGKRIKKGGPVYMRLVKECAKDDQDSLYNVETSSDNSYTSYYTDDCFAFQRNPGINPVTGKAIKIGGPKYKSLVKACGEPGKATMCNELENGACNISGGTRQISDVPSSVYITESTDVSSDEDYDDTAYPLAVGKYTTVYGHKELTMAARHDFMKTVRMAVRDMAPSDKGFCVSGDRKWADNWLVSDHVVGRGSFGAVHIVQLRGLARPVAIKESLYTSTQDKRRYRPTLVWDQWVGNSEPIESKINRLVTQTGFERQTPFVPLTAGSGTCDSCDLKLLKMQRQGRCYMQIMEPASMSLDKVLKVMSHEQGASALAQVLLGLAALQRNLGMVHYDIKAHNVLVKKTLPGGFWAIRDSFNGQTFYIPNLGYMCMLADYGVSRLVRQSVNFSPYYGIRQCRVDVTGLAGWGDNAGKEFKITPFSTQLTPELVNGVAVRIETNKTARYWRSSENDKALHKTTYNVFSGNHDYRPSIPVDLNDMARFPAWEWRGDVSDVVRMIVGGNRVYQSGHHITAYAVSKTEWELRAEKLAKANPTYSGFVLDGTGMKHVQANTAAAYIFECFKTPPPGQQLIDRYEF</sequence>
<dbReference type="InterPro" id="IPR011009">
    <property type="entry name" value="Kinase-like_dom_sf"/>
</dbReference>
<feature type="binding site" evidence="3">
    <location>
        <position position="687"/>
    </location>
    <ligand>
        <name>ATP</name>
        <dbReference type="ChEBI" id="CHEBI:30616"/>
    </ligand>
</feature>